<dbReference type="SMART" id="SM00966">
    <property type="entry name" value="SpoVT_AbrB"/>
    <property type="match status" value="2"/>
</dbReference>
<gene>
    <name evidence="3" type="ORF">AJ85_06910</name>
    <name evidence="2" type="ORF">BALCAV_0221335</name>
</gene>
<name>A0A094WFS8_ALKAL</name>
<evidence type="ECO:0000313" key="5">
    <source>
        <dbReference type="Proteomes" id="UP000297014"/>
    </source>
</evidence>
<feature type="domain" description="SpoVT-AbrB" evidence="1">
    <location>
        <begin position="62"/>
        <end position="106"/>
    </location>
</feature>
<comment type="caution">
    <text evidence="2">The sequence shown here is derived from an EMBL/GenBank/DDBJ whole genome shotgun (WGS) entry which is preliminary data.</text>
</comment>
<evidence type="ECO:0000313" key="4">
    <source>
        <dbReference type="Proteomes" id="UP000002754"/>
    </source>
</evidence>
<dbReference type="InterPro" id="IPR052975">
    <property type="entry name" value="Repressor-like_regulatory"/>
</dbReference>
<proteinExistence type="predicted"/>
<evidence type="ECO:0000259" key="1">
    <source>
        <dbReference type="SMART" id="SM00966"/>
    </source>
</evidence>
<dbReference type="EMBL" id="ALPT02000120">
    <property type="protein sequence ID" value="KGA95626.1"/>
    <property type="molecule type" value="Genomic_DNA"/>
</dbReference>
<protein>
    <recommendedName>
        <fullName evidence="1">SpoVT-AbrB domain-containing protein</fullName>
    </recommendedName>
</protein>
<dbReference type="SUPFAM" id="SSF89447">
    <property type="entry name" value="AbrB/MazE/MraZ-like"/>
    <property type="match status" value="1"/>
</dbReference>
<keyword evidence="4" id="KW-1185">Reference proteome</keyword>
<dbReference type="PANTHER" id="PTHR34860">
    <property type="entry name" value="REPRESSOR-LIKE PROTEIN SSO7C3"/>
    <property type="match status" value="1"/>
</dbReference>
<reference evidence="3 5" key="2">
    <citation type="submission" date="2014-01" db="EMBL/GenBank/DDBJ databases">
        <title>Draft genome sequencing of Bacillus alcalophilus CGMCC 1.3604.</title>
        <authorList>
            <person name="Yang J."/>
            <person name="Diao L."/>
            <person name="Yang S."/>
        </authorList>
    </citation>
    <scope>NUCLEOTIDE SEQUENCE [LARGE SCALE GENOMIC DNA]</scope>
    <source>
        <strain evidence="3 5">CGMCC 1.3604</strain>
    </source>
</reference>
<evidence type="ECO:0000313" key="2">
    <source>
        <dbReference type="EMBL" id="KGA95626.1"/>
    </source>
</evidence>
<dbReference type="AlphaFoldDB" id="A0A094WFS8"/>
<sequence length="106" mass="12042">MNQKKNNIVICNLINGTSVRIPKIIRTRLGISSGDEIVIKTNNKLDGLILFKSGGNTKENQVVLSEDGRIWIPVELRRQLQIEKGTDFEIHINNNHEITLKVIKIK</sequence>
<reference evidence="2 4" key="1">
    <citation type="journal article" date="2014" name="Genome Announc.">
        <title>Draft Genome Sequence of Bacillus alcalophilus AV1934, a Classic Alkaliphile Isolated from Human Feces in 1934.</title>
        <authorList>
            <person name="Attie O."/>
            <person name="Jayaprakash A."/>
            <person name="Shah H."/>
            <person name="Paulsen I.T."/>
            <person name="Morino M."/>
            <person name="Takahashi Y."/>
            <person name="Narumi I."/>
            <person name="Sachidanandam R."/>
            <person name="Satoh K."/>
            <person name="Ito M."/>
            <person name="Krulwich T.A."/>
        </authorList>
    </citation>
    <scope>NUCLEOTIDE SEQUENCE [LARGE SCALE GENOMIC DNA]</scope>
    <source>
        <strain evidence="2 4">AV1934</strain>
    </source>
</reference>
<organism evidence="2 4">
    <name type="scientific">Alkalihalobacillus alcalophilus ATCC 27647 = CGMCC 1.3604</name>
    <dbReference type="NCBI Taxonomy" id="1218173"/>
    <lineage>
        <taxon>Bacteria</taxon>
        <taxon>Bacillati</taxon>
        <taxon>Bacillota</taxon>
        <taxon>Bacilli</taxon>
        <taxon>Bacillales</taxon>
        <taxon>Bacillaceae</taxon>
        <taxon>Alkalihalobacillus</taxon>
    </lineage>
</organism>
<dbReference type="InterPro" id="IPR037914">
    <property type="entry name" value="SpoVT-AbrB_sf"/>
</dbReference>
<dbReference type="RefSeq" id="WP_003323792.1">
    <property type="nucleotide sequence ID" value="NZ_ALPT02000120.1"/>
</dbReference>
<dbReference type="Proteomes" id="UP000002754">
    <property type="component" value="Unassembled WGS sequence"/>
</dbReference>
<dbReference type="EMBL" id="JALP01000090">
    <property type="protein sequence ID" value="THG91097.1"/>
    <property type="molecule type" value="Genomic_DNA"/>
</dbReference>
<dbReference type="InterPro" id="IPR007159">
    <property type="entry name" value="SpoVT-AbrB_dom"/>
</dbReference>
<feature type="domain" description="SpoVT-AbrB" evidence="1">
    <location>
        <begin position="13"/>
        <end position="58"/>
    </location>
</feature>
<dbReference type="Gene3D" id="2.10.260.10">
    <property type="match status" value="1"/>
</dbReference>
<evidence type="ECO:0000313" key="3">
    <source>
        <dbReference type="EMBL" id="THG91097.1"/>
    </source>
</evidence>
<dbReference type="Proteomes" id="UP000297014">
    <property type="component" value="Unassembled WGS sequence"/>
</dbReference>
<accession>A0A094WFS8</accession>
<dbReference type="PANTHER" id="PTHR34860:SF6">
    <property type="entry name" value="REPRESSOR-LIKE PROTEIN SSO7C3"/>
    <property type="match status" value="1"/>
</dbReference>
<dbReference type="GO" id="GO:0003677">
    <property type="term" value="F:DNA binding"/>
    <property type="evidence" value="ECO:0007669"/>
    <property type="project" value="InterPro"/>
</dbReference>